<evidence type="ECO:0008006" key="4">
    <source>
        <dbReference type="Google" id="ProtNLM"/>
    </source>
</evidence>
<feature type="chain" id="PRO_5022985988" description="Secreted protein" evidence="1">
    <location>
        <begin position="21"/>
        <end position="110"/>
    </location>
</feature>
<feature type="signal peptide" evidence="1">
    <location>
        <begin position="1"/>
        <end position="20"/>
    </location>
</feature>
<keyword evidence="1" id="KW-0732">Signal</keyword>
<evidence type="ECO:0000256" key="1">
    <source>
        <dbReference type="SAM" id="SignalP"/>
    </source>
</evidence>
<proteinExistence type="predicted"/>
<organism evidence="2 3">
    <name type="scientific">Portunus trituberculatus</name>
    <name type="common">Swimming crab</name>
    <name type="synonym">Neptunus trituberculatus</name>
    <dbReference type="NCBI Taxonomy" id="210409"/>
    <lineage>
        <taxon>Eukaryota</taxon>
        <taxon>Metazoa</taxon>
        <taxon>Ecdysozoa</taxon>
        <taxon>Arthropoda</taxon>
        <taxon>Crustacea</taxon>
        <taxon>Multicrustacea</taxon>
        <taxon>Malacostraca</taxon>
        <taxon>Eumalacostraca</taxon>
        <taxon>Eucarida</taxon>
        <taxon>Decapoda</taxon>
        <taxon>Pleocyemata</taxon>
        <taxon>Brachyura</taxon>
        <taxon>Eubrachyura</taxon>
        <taxon>Portunoidea</taxon>
        <taxon>Portunidae</taxon>
        <taxon>Portuninae</taxon>
        <taxon>Portunus</taxon>
    </lineage>
</organism>
<evidence type="ECO:0000313" key="2">
    <source>
        <dbReference type="EMBL" id="MPC90507.1"/>
    </source>
</evidence>
<dbReference type="AlphaFoldDB" id="A0A5B7JAM9"/>
<accession>A0A5B7JAM9</accession>
<dbReference type="EMBL" id="VSRR010084592">
    <property type="protein sequence ID" value="MPC90507.1"/>
    <property type="molecule type" value="Genomic_DNA"/>
</dbReference>
<dbReference type="Proteomes" id="UP000324222">
    <property type="component" value="Unassembled WGS sequence"/>
</dbReference>
<evidence type="ECO:0000313" key="3">
    <source>
        <dbReference type="Proteomes" id="UP000324222"/>
    </source>
</evidence>
<comment type="caution">
    <text evidence="2">The sequence shown here is derived from an EMBL/GenBank/DDBJ whole genome shotgun (WGS) entry which is preliminary data.</text>
</comment>
<keyword evidence="3" id="KW-1185">Reference proteome</keyword>
<protein>
    <recommendedName>
        <fullName evidence="4">Secreted protein</fullName>
    </recommendedName>
</protein>
<reference evidence="2 3" key="1">
    <citation type="submission" date="2019-05" db="EMBL/GenBank/DDBJ databases">
        <title>Another draft genome of Portunus trituberculatus and its Hox gene families provides insights of decapod evolution.</title>
        <authorList>
            <person name="Jeong J.-H."/>
            <person name="Song I."/>
            <person name="Kim S."/>
            <person name="Choi T."/>
            <person name="Kim D."/>
            <person name="Ryu S."/>
            <person name="Kim W."/>
        </authorList>
    </citation>
    <scope>NUCLEOTIDE SEQUENCE [LARGE SCALE GENOMIC DNA]</scope>
    <source>
        <tissue evidence="2">Muscle</tissue>
    </source>
</reference>
<gene>
    <name evidence="2" type="ORF">E2C01_085496</name>
</gene>
<sequence>MATFTRLIIVSCLPLRTGMSVCMCVSSKTVASVTYSAPALPVPRAPRPRRSRQTDTVVARIERRKVRAAPPPIITDCLLLMLNSTAVQDAAFLGHKDSRCWLTALCIFVS</sequence>
<name>A0A5B7JAM9_PORTR</name>